<dbReference type="InterPro" id="IPR050095">
    <property type="entry name" value="ECF_ABC_transporter_ATP-bd"/>
</dbReference>
<dbReference type="GO" id="GO:0005524">
    <property type="term" value="F:ATP binding"/>
    <property type="evidence" value="ECO:0007669"/>
    <property type="project" value="UniProtKB-KW"/>
</dbReference>
<feature type="domain" description="ABC transporter" evidence="5">
    <location>
        <begin position="172"/>
        <end position="384"/>
    </location>
</feature>
<keyword evidence="4 6" id="KW-0067">ATP-binding</keyword>
<dbReference type="PANTHER" id="PTHR43553">
    <property type="entry name" value="HEAVY METAL TRANSPORTER"/>
    <property type="match status" value="1"/>
</dbReference>
<dbReference type="Pfam" id="PF00005">
    <property type="entry name" value="ABC_tran"/>
    <property type="match status" value="2"/>
</dbReference>
<dbReference type="PANTHER" id="PTHR43553:SF24">
    <property type="entry name" value="ENERGY-COUPLING FACTOR TRANSPORTER ATP-BINDING PROTEIN ECFA1"/>
    <property type="match status" value="1"/>
</dbReference>
<evidence type="ECO:0000256" key="4">
    <source>
        <dbReference type="ARBA" id="ARBA00022840"/>
    </source>
</evidence>
<dbReference type="InterPro" id="IPR003439">
    <property type="entry name" value="ABC_transporter-like_ATP-bd"/>
</dbReference>
<protein>
    <submittedName>
        <fullName evidence="6">ABC transporter ATP-binding protein</fullName>
    </submittedName>
</protein>
<proteinExistence type="inferred from homology"/>
<dbReference type="SUPFAM" id="SSF52540">
    <property type="entry name" value="P-loop containing nucleoside triphosphate hydrolases"/>
    <property type="match status" value="2"/>
</dbReference>
<sequence>MERLSPSGAVFQNPSTQILCDHVGPETAFSLENGAVPPERMPEMVQHALAEADLPVPTHTTTASLSMGRQYRLVLAGALVTKPGLLLLDEPCAQLDPDGCKAVAKVIDRVRARGGGVLLCEHEPEALTDRITHWWKLDNGTLLPAAPPNHAQSIHVLPQETARPDNATAPLARLSDIHLAFGDKQIFSGLDVAILPGEAIHIEGKNGSGKSTLIRVMTGFLAPDSGTATLFGEPVSPANLRGRVGLVLQNPVGQLFEDTTEQELLFAAKRKGLPHARDRVRHIAEVLGISSLLDRAPHLLSYGQQRLVTLGACLTQEPELLILDDPFAGLDMTVRTLVRDLLDTERNERGMAVIITGHNPPSPLRFTDFYTHELRFAGGRLESLA</sequence>
<gene>
    <name evidence="6" type="ORF">PSDVSF_13150</name>
</gene>
<evidence type="ECO:0000313" key="6">
    <source>
        <dbReference type="EMBL" id="BCS88073.1"/>
    </source>
</evidence>
<dbReference type="PROSITE" id="PS50893">
    <property type="entry name" value="ABC_TRANSPORTER_2"/>
    <property type="match status" value="1"/>
</dbReference>
<keyword evidence="7" id="KW-1185">Reference proteome</keyword>
<dbReference type="PROSITE" id="PS00211">
    <property type="entry name" value="ABC_TRANSPORTER_1"/>
    <property type="match status" value="1"/>
</dbReference>
<dbReference type="Gene3D" id="3.40.50.300">
    <property type="entry name" value="P-loop containing nucleotide triphosphate hydrolases"/>
    <property type="match status" value="2"/>
</dbReference>
<dbReference type="InterPro" id="IPR003593">
    <property type="entry name" value="AAA+_ATPase"/>
</dbReference>
<evidence type="ECO:0000313" key="7">
    <source>
        <dbReference type="Proteomes" id="UP001053296"/>
    </source>
</evidence>
<organism evidence="6 7">
    <name type="scientific">Pseudodesulfovibrio sediminis</name>
    <dbReference type="NCBI Taxonomy" id="2810563"/>
    <lineage>
        <taxon>Bacteria</taxon>
        <taxon>Pseudomonadati</taxon>
        <taxon>Thermodesulfobacteriota</taxon>
        <taxon>Desulfovibrionia</taxon>
        <taxon>Desulfovibrionales</taxon>
        <taxon>Desulfovibrionaceae</taxon>
    </lineage>
</organism>
<dbReference type="EMBL" id="AP024485">
    <property type="protein sequence ID" value="BCS88073.1"/>
    <property type="molecule type" value="Genomic_DNA"/>
</dbReference>
<keyword evidence="2" id="KW-0813">Transport</keyword>
<dbReference type="InterPro" id="IPR015856">
    <property type="entry name" value="ABC_transpr_CbiO/EcfA_su"/>
</dbReference>
<evidence type="ECO:0000259" key="5">
    <source>
        <dbReference type="PROSITE" id="PS50893"/>
    </source>
</evidence>
<evidence type="ECO:0000256" key="2">
    <source>
        <dbReference type="ARBA" id="ARBA00022448"/>
    </source>
</evidence>
<dbReference type="Proteomes" id="UP001053296">
    <property type="component" value="Chromosome"/>
</dbReference>
<keyword evidence="3" id="KW-0547">Nucleotide-binding</keyword>
<accession>A0ABN6EP05</accession>
<reference evidence="6" key="1">
    <citation type="journal article" date="2022" name="Arch. Microbiol.">
        <title>Pseudodesulfovibrio sediminis sp. nov., a mesophilic and neutrophilic sulfate-reducing bacterium isolated from sediment of a brackish lake.</title>
        <authorList>
            <person name="Takahashi A."/>
            <person name="Kojima H."/>
            <person name="Watanabe M."/>
            <person name="Fukui M."/>
        </authorList>
    </citation>
    <scope>NUCLEOTIDE SEQUENCE</scope>
    <source>
        <strain evidence="6">SF6</strain>
    </source>
</reference>
<evidence type="ECO:0000256" key="3">
    <source>
        <dbReference type="ARBA" id="ARBA00022741"/>
    </source>
</evidence>
<name>A0ABN6EP05_9BACT</name>
<dbReference type="InterPro" id="IPR027417">
    <property type="entry name" value="P-loop_NTPase"/>
</dbReference>
<dbReference type="InterPro" id="IPR017871">
    <property type="entry name" value="ABC_transporter-like_CS"/>
</dbReference>
<dbReference type="SMART" id="SM00382">
    <property type="entry name" value="AAA"/>
    <property type="match status" value="1"/>
</dbReference>
<dbReference type="CDD" id="cd03225">
    <property type="entry name" value="ABC_cobalt_CbiO_domain1"/>
    <property type="match status" value="1"/>
</dbReference>
<evidence type="ECO:0000256" key="1">
    <source>
        <dbReference type="ARBA" id="ARBA00005417"/>
    </source>
</evidence>
<comment type="similarity">
    <text evidence="1">Belongs to the ABC transporter superfamily.</text>
</comment>